<feature type="compositionally biased region" description="Basic and acidic residues" evidence="1">
    <location>
        <begin position="58"/>
        <end position="69"/>
    </location>
</feature>
<feature type="chain" id="PRO_5017931381" evidence="2">
    <location>
        <begin position="18"/>
        <end position="127"/>
    </location>
</feature>
<dbReference type="EMBL" id="UYRU01073506">
    <property type="protein sequence ID" value="VDN23530.1"/>
    <property type="molecule type" value="Genomic_DNA"/>
</dbReference>
<accession>A0A3P7MBG9</accession>
<organism evidence="3 4">
    <name type="scientific">Dibothriocephalus latus</name>
    <name type="common">Fish tapeworm</name>
    <name type="synonym">Diphyllobothrium latum</name>
    <dbReference type="NCBI Taxonomy" id="60516"/>
    <lineage>
        <taxon>Eukaryota</taxon>
        <taxon>Metazoa</taxon>
        <taxon>Spiralia</taxon>
        <taxon>Lophotrochozoa</taxon>
        <taxon>Platyhelminthes</taxon>
        <taxon>Cestoda</taxon>
        <taxon>Eucestoda</taxon>
        <taxon>Diphyllobothriidea</taxon>
        <taxon>Diphyllobothriidae</taxon>
        <taxon>Dibothriocephalus</taxon>
    </lineage>
</organism>
<gene>
    <name evidence="3" type="ORF">DILT_LOCUS14270</name>
</gene>
<sequence>MLICHLLRLLTCFRVRAVWDAFISLTERKQIEILGSLPYQRSDCLFDSEEEEELESIDGSRPRQFDKNAHNAAAASGRQRSRRQKGRPRQQHRRKPLVRLEDSLPDAEPFGMYLLPSASFFPFHATL</sequence>
<evidence type="ECO:0000313" key="4">
    <source>
        <dbReference type="Proteomes" id="UP000281553"/>
    </source>
</evidence>
<evidence type="ECO:0000313" key="3">
    <source>
        <dbReference type="EMBL" id="VDN23530.1"/>
    </source>
</evidence>
<feature type="region of interest" description="Disordered" evidence="1">
    <location>
        <begin position="56"/>
        <end position="102"/>
    </location>
</feature>
<dbReference type="Proteomes" id="UP000281553">
    <property type="component" value="Unassembled WGS sequence"/>
</dbReference>
<keyword evidence="4" id="KW-1185">Reference proteome</keyword>
<keyword evidence="2" id="KW-0732">Signal</keyword>
<reference evidence="3 4" key="1">
    <citation type="submission" date="2018-11" db="EMBL/GenBank/DDBJ databases">
        <authorList>
            <consortium name="Pathogen Informatics"/>
        </authorList>
    </citation>
    <scope>NUCLEOTIDE SEQUENCE [LARGE SCALE GENOMIC DNA]</scope>
</reference>
<proteinExistence type="predicted"/>
<protein>
    <submittedName>
        <fullName evidence="3">Uncharacterized protein</fullName>
    </submittedName>
</protein>
<evidence type="ECO:0000256" key="1">
    <source>
        <dbReference type="SAM" id="MobiDB-lite"/>
    </source>
</evidence>
<dbReference type="AlphaFoldDB" id="A0A3P7MBG9"/>
<name>A0A3P7MBG9_DIBLA</name>
<evidence type="ECO:0000256" key="2">
    <source>
        <dbReference type="SAM" id="SignalP"/>
    </source>
</evidence>
<feature type="signal peptide" evidence="2">
    <location>
        <begin position="1"/>
        <end position="17"/>
    </location>
</feature>
<feature type="compositionally biased region" description="Basic residues" evidence="1">
    <location>
        <begin position="79"/>
        <end position="97"/>
    </location>
</feature>